<dbReference type="PANTHER" id="PTHR36038">
    <property type="entry name" value="OS06G0102750 PROTEIN"/>
    <property type="match status" value="1"/>
</dbReference>
<evidence type="ECO:0000313" key="2">
    <source>
        <dbReference type="EMBL" id="KZN12057.1"/>
    </source>
</evidence>
<dbReference type="EMBL" id="LNRQ01000001">
    <property type="protein sequence ID" value="KZN12057.1"/>
    <property type="molecule type" value="Genomic_DNA"/>
</dbReference>
<dbReference type="EMBL" id="CP093343">
    <property type="protein sequence ID" value="WOG85937.1"/>
    <property type="molecule type" value="Genomic_DNA"/>
</dbReference>
<name>A0A166JDT9_DAUCS</name>
<reference evidence="3" key="2">
    <citation type="submission" date="2022-03" db="EMBL/GenBank/DDBJ databases">
        <title>Draft title - Genomic analysis of global carrot germplasm unveils the trajectory of domestication and the origin of high carotenoid orange carrot.</title>
        <authorList>
            <person name="Iorizzo M."/>
            <person name="Ellison S."/>
            <person name="Senalik D."/>
            <person name="Macko-Podgorni A."/>
            <person name="Grzebelus D."/>
            <person name="Bostan H."/>
            <person name="Rolling W."/>
            <person name="Curaba J."/>
            <person name="Simon P."/>
        </authorList>
    </citation>
    <scope>NUCLEOTIDE SEQUENCE</scope>
    <source>
        <tissue evidence="3">Leaf</tissue>
    </source>
</reference>
<keyword evidence="4" id="KW-1185">Reference proteome</keyword>
<dbReference type="Gramene" id="KZN12057">
    <property type="protein sequence ID" value="KZN12057"/>
    <property type="gene ID" value="DCAR_004713"/>
</dbReference>
<feature type="compositionally biased region" description="Basic and acidic residues" evidence="1">
    <location>
        <begin position="44"/>
        <end position="54"/>
    </location>
</feature>
<feature type="compositionally biased region" description="Polar residues" evidence="1">
    <location>
        <begin position="133"/>
        <end position="146"/>
    </location>
</feature>
<accession>A0A166JDT9</accession>
<gene>
    <name evidence="2" type="ORF">DCAR_004713</name>
    <name evidence="3" type="ORF">DCAR_0105130</name>
</gene>
<feature type="region of interest" description="Disordered" evidence="1">
    <location>
        <begin position="33"/>
        <end position="109"/>
    </location>
</feature>
<dbReference type="Proteomes" id="UP000077755">
    <property type="component" value="Chromosome 1"/>
</dbReference>
<reference evidence="2" key="1">
    <citation type="journal article" date="2016" name="Nat. Genet.">
        <title>A high-quality carrot genome assembly provides new insights into carotenoid accumulation and asterid genome evolution.</title>
        <authorList>
            <person name="Iorizzo M."/>
            <person name="Ellison S."/>
            <person name="Senalik D."/>
            <person name="Zeng P."/>
            <person name="Satapoomin P."/>
            <person name="Huang J."/>
            <person name="Bowman M."/>
            <person name="Iovene M."/>
            <person name="Sanseverino W."/>
            <person name="Cavagnaro P."/>
            <person name="Yildiz M."/>
            <person name="Macko-Podgorni A."/>
            <person name="Moranska E."/>
            <person name="Grzebelus E."/>
            <person name="Grzebelus D."/>
            <person name="Ashrafi H."/>
            <person name="Zheng Z."/>
            <person name="Cheng S."/>
            <person name="Spooner D."/>
            <person name="Van Deynze A."/>
            <person name="Simon P."/>
        </authorList>
    </citation>
    <scope>NUCLEOTIDE SEQUENCE [LARGE SCALE GENOMIC DNA]</scope>
    <source>
        <tissue evidence="2">Leaf</tissue>
    </source>
</reference>
<evidence type="ECO:0000256" key="1">
    <source>
        <dbReference type="SAM" id="MobiDB-lite"/>
    </source>
</evidence>
<sequence>MMKKEAIDRGLCISNNRLDAAANHVRNTKVLPLADDALSSRHQRGNEAKGDQKGKSGKSRPLSKMKELVRWAPKPEKGGKYTDRKVLQDRNREEPKSAPDNGKFSNDSLKMSSRWDIDYSALSNAYSKRVTSDLTKNPHCSSNSTPVHRDNHSTPTKSGNWITTDSDFVVLEL</sequence>
<protein>
    <submittedName>
        <fullName evidence="2">Uncharacterized protein</fullName>
    </submittedName>
</protein>
<dbReference type="PANTHER" id="PTHR36038:SF3">
    <property type="entry name" value="OVATE FAMILY PROTEIN"/>
    <property type="match status" value="1"/>
</dbReference>
<evidence type="ECO:0000313" key="3">
    <source>
        <dbReference type="EMBL" id="WOG85937.1"/>
    </source>
</evidence>
<dbReference type="OMA" id="ALANDQC"/>
<proteinExistence type="predicted"/>
<feature type="compositionally biased region" description="Basic and acidic residues" evidence="1">
    <location>
        <begin position="64"/>
        <end position="97"/>
    </location>
</feature>
<evidence type="ECO:0000313" key="4">
    <source>
        <dbReference type="Proteomes" id="UP000077755"/>
    </source>
</evidence>
<dbReference type="AlphaFoldDB" id="A0A166JDT9"/>
<feature type="region of interest" description="Disordered" evidence="1">
    <location>
        <begin position="133"/>
        <end position="159"/>
    </location>
</feature>
<organism evidence="2">
    <name type="scientific">Daucus carota subsp. sativus</name>
    <name type="common">Carrot</name>
    <dbReference type="NCBI Taxonomy" id="79200"/>
    <lineage>
        <taxon>Eukaryota</taxon>
        <taxon>Viridiplantae</taxon>
        <taxon>Streptophyta</taxon>
        <taxon>Embryophyta</taxon>
        <taxon>Tracheophyta</taxon>
        <taxon>Spermatophyta</taxon>
        <taxon>Magnoliopsida</taxon>
        <taxon>eudicotyledons</taxon>
        <taxon>Gunneridae</taxon>
        <taxon>Pentapetalae</taxon>
        <taxon>asterids</taxon>
        <taxon>campanulids</taxon>
        <taxon>Apiales</taxon>
        <taxon>Apiaceae</taxon>
        <taxon>Apioideae</taxon>
        <taxon>Scandiceae</taxon>
        <taxon>Daucinae</taxon>
        <taxon>Daucus</taxon>
        <taxon>Daucus sect. Daucus</taxon>
    </lineage>
</organism>